<dbReference type="EC" id="4.6.1.2" evidence="2"/>
<organism evidence="8 9">
    <name type="scientific">Heterodera trifolii</name>
    <dbReference type="NCBI Taxonomy" id="157864"/>
    <lineage>
        <taxon>Eukaryota</taxon>
        <taxon>Metazoa</taxon>
        <taxon>Ecdysozoa</taxon>
        <taxon>Nematoda</taxon>
        <taxon>Chromadorea</taxon>
        <taxon>Rhabditida</taxon>
        <taxon>Tylenchina</taxon>
        <taxon>Tylenchomorpha</taxon>
        <taxon>Tylenchoidea</taxon>
        <taxon>Heteroderidae</taxon>
        <taxon>Heteroderinae</taxon>
        <taxon>Heterodera</taxon>
    </lineage>
</organism>
<dbReference type="InterPro" id="IPR050401">
    <property type="entry name" value="Cyclic_nucleotide_synthase"/>
</dbReference>
<dbReference type="GO" id="GO:0005886">
    <property type="term" value="C:plasma membrane"/>
    <property type="evidence" value="ECO:0007669"/>
    <property type="project" value="UniProtKB-SubCell"/>
</dbReference>
<evidence type="ECO:0000256" key="5">
    <source>
        <dbReference type="ARBA" id="ARBA00023239"/>
    </source>
</evidence>
<dbReference type="AlphaFoldDB" id="A0ABD2LCJ0"/>
<keyword evidence="3" id="KW-1003">Cell membrane</keyword>
<gene>
    <name evidence="8" type="ORF">niasHT_015570</name>
</gene>
<protein>
    <recommendedName>
        <fullName evidence="2">guanylate cyclase</fullName>
        <ecNumber evidence="2">4.6.1.2</ecNumber>
    </recommendedName>
</protein>
<evidence type="ECO:0000256" key="4">
    <source>
        <dbReference type="ARBA" id="ARBA00022741"/>
    </source>
</evidence>
<accession>A0ABD2LCJ0</accession>
<name>A0ABD2LCJ0_9BILA</name>
<sequence>MEKQEKKKHCPFLALRNHQNLMDYVYGMLEQYDSSLEQEVEERTKELVEEKRKSDILLYRMLPRQVADKLKLGEAVEPESFQMATIFFSDVVSFITLAGKCMPCR</sequence>
<evidence type="ECO:0000259" key="7">
    <source>
        <dbReference type="Pfam" id="PF07701"/>
    </source>
</evidence>
<comment type="caution">
    <text evidence="8">The sequence shown here is derived from an EMBL/GenBank/DDBJ whole genome shotgun (WGS) entry which is preliminary data.</text>
</comment>
<comment type="subcellular location">
    <subcellularLocation>
        <location evidence="1">Cell membrane</location>
    </subcellularLocation>
</comment>
<dbReference type="GO" id="GO:0004383">
    <property type="term" value="F:guanylate cyclase activity"/>
    <property type="evidence" value="ECO:0007669"/>
    <property type="project" value="UniProtKB-EC"/>
</dbReference>
<dbReference type="InterPro" id="IPR011645">
    <property type="entry name" value="HNOB_dom_associated"/>
</dbReference>
<keyword evidence="9" id="KW-1185">Reference proteome</keyword>
<evidence type="ECO:0000256" key="1">
    <source>
        <dbReference type="ARBA" id="ARBA00004236"/>
    </source>
</evidence>
<evidence type="ECO:0000256" key="3">
    <source>
        <dbReference type="ARBA" id="ARBA00022475"/>
    </source>
</evidence>
<feature type="domain" description="Haem NO binding associated" evidence="7">
    <location>
        <begin position="35"/>
        <end position="70"/>
    </location>
</feature>
<dbReference type="GO" id="GO:0000166">
    <property type="term" value="F:nucleotide binding"/>
    <property type="evidence" value="ECO:0007669"/>
    <property type="project" value="UniProtKB-KW"/>
</dbReference>
<dbReference type="Gene3D" id="6.10.250.780">
    <property type="match status" value="1"/>
</dbReference>
<evidence type="ECO:0000313" key="9">
    <source>
        <dbReference type="Proteomes" id="UP001620626"/>
    </source>
</evidence>
<dbReference type="EMBL" id="JBICBT010000461">
    <property type="protein sequence ID" value="KAL3112864.1"/>
    <property type="molecule type" value="Genomic_DNA"/>
</dbReference>
<keyword evidence="4" id="KW-0547">Nucleotide-binding</keyword>
<keyword evidence="5" id="KW-0456">Lyase</keyword>
<dbReference type="Pfam" id="PF07701">
    <property type="entry name" value="HNOBA"/>
    <property type="match status" value="1"/>
</dbReference>
<keyword evidence="3" id="KW-0472">Membrane</keyword>
<evidence type="ECO:0000256" key="6">
    <source>
        <dbReference type="ARBA" id="ARBA00023293"/>
    </source>
</evidence>
<evidence type="ECO:0000313" key="8">
    <source>
        <dbReference type="EMBL" id="KAL3112864.1"/>
    </source>
</evidence>
<reference evidence="8 9" key="1">
    <citation type="submission" date="2024-10" db="EMBL/GenBank/DDBJ databases">
        <authorList>
            <person name="Kim D."/>
        </authorList>
    </citation>
    <scope>NUCLEOTIDE SEQUENCE [LARGE SCALE GENOMIC DNA]</scope>
    <source>
        <strain evidence="8">BH-2024</strain>
    </source>
</reference>
<keyword evidence="6" id="KW-0141">cGMP biosynthesis</keyword>
<proteinExistence type="predicted"/>
<evidence type="ECO:0000256" key="2">
    <source>
        <dbReference type="ARBA" id="ARBA00012202"/>
    </source>
</evidence>
<dbReference type="PANTHER" id="PTHR11920">
    <property type="entry name" value="GUANYLYL CYCLASE"/>
    <property type="match status" value="1"/>
</dbReference>
<dbReference type="PANTHER" id="PTHR11920:SF495">
    <property type="entry name" value="RECEPTOR-TYPE GUANYLATE CYCLASE GCY-7"/>
    <property type="match status" value="1"/>
</dbReference>
<dbReference type="Proteomes" id="UP001620626">
    <property type="component" value="Unassembled WGS sequence"/>
</dbReference>